<sequence length="134" mass="14313">MTIAGATPKDTISASESRYLPMGEPPIFLATTPSNPSTTAAAKINTSAFSIALAFALRSTNSIAVKPSKALRTESKSGSFISFKMLSSEKLVPFIFLYQNVFSLYPDKRNGLSCGCSHSRRLLFLSILPASVSA</sequence>
<dbReference type="AlphaFoldDB" id="A0A7G9YTL5"/>
<proteinExistence type="predicted"/>
<organism evidence="1">
    <name type="scientific">Candidatus Methanophagaceae archaeon ANME-1 ERB6</name>
    <dbReference type="NCBI Taxonomy" id="2759912"/>
    <lineage>
        <taxon>Archaea</taxon>
        <taxon>Methanobacteriati</taxon>
        <taxon>Methanobacteriota</taxon>
        <taxon>Stenosarchaea group</taxon>
        <taxon>Methanomicrobia</taxon>
        <taxon>Candidatus Methanophagales</taxon>
        <taxon>Candidatus Methanophagaceae</taxon>
    </lineage>
</organism>
<accession>A0A7G9YTL5</accession>
<dbReference type="EMBL" id="MT631467">
    <property type="protein sequence ID" value="QNO51349.1"/>
    <property type="molecule type" value="Genomic_DNA"/>
</dbReference>
<protein>
    <submittedName>
        <fullName evidence="1">Uncharacterized protein</fullName>
    </submittedName>
</protein>
<reference evidence="1" key="1">
    <citation type="submission" date="2020-06" db="EMBL/GenBank/DDBJ databases">
        <title>Unique genomic features of the anaerobic methanotrophic archaea.</title>
        <authorList>
            <person name="Chadwick G.L."/>
            <person name="Skennerton C.T."/>
            <person name="Laso-Perez R."/>
            <person name="Leu A.O."/>
            <person name="Speth D.R."/>
            <person name="Yu H."/>
            <person name="Morgan-Lang C."/>
            <person name="Hatzenpichler R."/>
            <person name="Goudeau D."/>
            <person name="Malmstrom R."/>
            <person name="Brazelton W.J."/>
            <person name="Woyke T."/>
            <person name="Hallam S.J."/>
            <person name="Tyson G.W."/>
            <person name="Wegener G."/>
            <person name="Boetius A."/>
            <person name="Orphan V."/>
        </authorList>
    </citation>
    <scope>NUCLEOTIDE SEQUENCE</scope>
</reference>
<name>A0A7G9YTL5_9EURY</name>
<gene>
    <name evidence="1" type="ORF">FBLENPID_00001</name>
</gene>
<evidence type="ECO:0000313" key="1">
    <source>
        <dbReference type="EMBL" id="QNO51349.1"/>
    </source>
</evidence>